<dbReference type="InterPro" id="IPR005720">
    <property type="entry name" value="Dihydroorotate_DH_cat"/>
</dbReference>
<evidence type="ECO:0000256" key="9">
    <source>
        <dbReference type="ARBA" id="ARBA00023002"/>
    </source>
</evidence>
<organism evidence="13 14">
    <name type="scientific">Ancylostoma ceylanicum</name>
    <dbReference type="NCBI Taxonomy" id="53326"/>
    <lineage>
        <taxon>Eukaryota</taxon>
        <taxon>Metazoa</taxon>
        <taxon>Ecdysozoa</taxon>
        <taxon>Nematoda</taxon>
        <taxon>Chromadorea</taxon>
        <taxon>Rhabditida</taxon>
        <taxon>Rhabditina</taxon>
        <taxon>Rhabditomorpha</taxon>
        <taxon>Strongyloidea</taxon>
        <taxon>Ancylostomatidae</taxon>
        <taxon>Ancylostomatinae</taxon>
        <taxon>Ancylostoma</taxon>
    </lineage>
</organism>
<dbReference type="UniPathway" id="UPA00070">
    <property type="reaction ID" value="UER00946"/>
</dbReference>
<evidence type="ECO:0000256" key="3">
    <source>
        <dbReference type="ARBA" id="ARBA00005161"/>
    </source>
</evidence>
<comment type="catalytic activity">
    <reaction evidence="11">
        <text>(S)-dihydroorotate + a quinone = orotate + a quinol</text>
        <dbReference type="Rhea" id="RHEA:30187"/>
        <dbReference type="ChEBI" id="CHEBI:24646"/>
        <dbReference type="ChEBI" id="CHEBI:30839"/>
        <dbReference type="ChEBI" id="CHEBI:30864"/>
        <dbReference type="ChEBI" id="CHEBI:132124"/>
        <dbReference type="EC" id="1.3.5.2"/>
    </reaction>
</comment>
<reference evidence="14" key="1">
    <citation type="journal article" date="2015" name="Nat. Genet.">
        <title>The genome and transcriptome of the zoonotic hookworm Ancylostoma ceylanicum identify infection-specific gene families.</title>
        <authorList>
            <person name="Schwarz E.M."/>
            <person name="Hu Y."/>
            <person name="Antoshechkin I."/>
            <person name="Miller M.M."/>
            <person name="Sternberg P.W."/>
            <person name="Aroian R.V."/>
        </authorList>
    </citation>
    <scope>NUCLEOTIDE SEQUENCE</scope>
    <source>
        <strain evidence="14">HY135</strain>
    </source>
</reference>
<comment type="cofactor">
    <cofactor evidence="1">
        <name>FMN</name>
        <dbReference type="ChEBI" id="CHEBI:58210"/>
    </cofactor>
</comment>
<dbReference type="GO" id="GO:0044205">
    <property type="term" value="P:'de novo' UMP biosynthetic process"/>
    <property type="evidence" value="ECO:0007669"/>
    <property type="project" value="UniProtKB-UniPathway"/>
</dbReference>
<proteinExistence type="inferred from homology"/>
<evidence type="ECO:0000259" key="12">
    <source>
        <dbReference type="Pfam" id="PF01180"/>
    </source>
</evidence>
<dbReference type="PANTHER" id="PTHR48109:SF4">
    <property type="entry name" value="DIHYDROOROTATE DEHYDROGENASE (QUINONE), MITOCHONDRIAL"/>
    <property type="match status" value="1"/>
</dbReference>
<dbReference type="SUPFAM" id="SSF51395">
    <property type="entry name" value="FMN-linked oxidoreductases"/>
    <property type="match status" value="1"/>
</dbReference>
<dbReference type="Gene3D" id="3.20.20.70">
    <property type="entry name" value="Aldolase class I"/>
    <property type="match status" value="1"/>
</dbReference>
<evidence type="ECO:0000256" key="11">
    <source>
        <dbReference type="ARBA" id="ARBA00048639"/>
    </source>
</evidence>
<evidence type="ECO:0000256" key="7">
    <source>
        <dbReference type="ARBA" id="ARBA00022630"/>
    </source>
</evidence>
<dbReference type="CDD" id="cd04738">
    <property type="entry name" value="DHOD_2_like"/>
    <property type="match status" value="1"/>
</dbReference>
<dbReference type="GO" id="GO:0006207">
    <property type="term" value="P:'de novo' pyrimidine nucleobase biosynthetic process"/>
    <property type="evidence" value="ECO:0007669"/>
    <property type="project" value="InterPro"/>
</dbReference>
<keyword evidence="10" id="KW-0472">Membrane</keyword>
<keyword evidence="8" id="KW-0288">FMN</keyword>
<evidence type="ECO:0000256" key="6">
    <source>
        <dbReference type="ARBA" id="ARBA00017599"/>
    </source>
</evidence>
<keyword evidence="7" id="KW-0285">Flavoprotein</keyword>
<dbReference type="InterPro" id="IPR005719">
    <property type="entry name" value="Dihydroorotate_DH_2"/>
</dbReference>
<evidence type="ECO:0000256" key="5">
    <source>
        <dbReference type="ARBA" id="ARBA00012791"/>
    </source>
</evidence>
<dbReference type="STRING" id="53326.A0A016TQG0"/>
<dbReference type="EMBL" id="JARK01001422">
    <property type="protein sequence ID" value="EYC04678.1"/>
    <property type="molecule type" value="Genomic_DNA"/>
</dbReference>
<dbReference type="NCBIfam" id="NF003645">
    <property type="entry name" value="PRK05286.1-2"/>
    <property type="match status" value="1"/>
</dbReference>
<dbReference type="GO" id="GO:0106430">
    <property type="term" value="F:dihydroorotate dehydrogenase (quinone) activity"/>
    <property type="evidence" value="ECO:0007669"/>
    <property type="project" value="UniProtKB-EC"/>
</dbReference>
<keyword evidence="14" id="KW-1185">Reference proteome</keyword>
<evidence type="ECO:0000256" key="10">
    <source>
        <dbReference type="ARBA" id="ARBA00023136"/>
    </source>
</evidence>
<dbReference type="AlphaFoldDB" id="A0A016TQG0"/>
<comment type="subcellular location">
    <subcellularLocation>
        <location evidence="2">Membrane</location>
    </subcellularLocation>
</comment>
<sequence length="398" mass="44045">MFPKPSPRHISKSTMLFIGGGMLGYGALEMLWSSETFQSKALMPLINHYCDEEASHDLAVRVAAWGLFPRFGTNRKEYPELNCEFLGKTLKNPIGLAAGFDKNGEAIRSLAELSGFGLVEIGSVTPIPQKGDARPREFRLQEDEGIISRYGFNNDGVGKVQKRVREARTEWMDDFAMFGVNIANNRLTDDAKLDYEIGVNYFAAYSDYIVINVSSPESLNLLSAQKKCELQKLLVYVKHTVDLMKLQSRPKVLLKIPPDLGENEKKDIAQMVTNPRHGIDALIVSDTTMRRPDLLKSGHSAQVGGLSGAPLRRISTECIRDMYRFTNGRVPIVGCGGISSGADAYEKIRAGASVVQLYSALVFHGFPVVGKVKRELAELLRRDGYTNVSQAVGTDHRV</sequence>
<feature type="domain" description="Dihydroorotate dehydrogenase catalytic" evidence="12">
    <location>
        <begin position="81"/>
        <end position="380"/>
    </location>
</feature>
<evidence type="ECO:0000313" key="13">
    <source>
        <dbReference type="EMBL" id="EYC04678.1"/>
    </source>
</evidence>
<dbReference type="NCBIfam" id="NF003652">
    <property type="entry name" value="PRK05286.2-5"/>
    <property type="match status" value="1"/>
</dbReference>
<dbReference type="OrthoDB" id="14784at2759"/>
<dbReference type="PROSITE" id="PS00912">
    <property type="entry name" value="DHODEHASE_2"/>
    <property type="match status" value="1"/>
</dbReference>
<comment type="caution">
    <text evidence="13">The sequence shown here is derived from an EMBL/GenBank/DDBJ whole genome shotgun (WGS) entry which is preliminary data.</text>
</comment>
<dbReference type="InterPro" id="IPR013785">
    <property type="entry name" value="Aldolase_TIM"/>
</dbReference>
<evidence type="ECO:0000256" key="2">
    <source>
        <dbReference type="ARBA" id="ARBA00004370"/>
    </source>
</evidence>
<dbReference type="GO" id="GO:0005743">
    <property type="term" value="C:mitochondrial inner membrane"/>
    <property type="evidence" value="ECO:0007669"/>
    <property type="project" value="TreeGrafter"/>
</dbReference>
<evidence type="ECO:0000313" key="14">
    <source>
        <dbReference type="Proteomes" id="UP000024635"/>
    </source>
</evidence>
<comment type="pathway">
    <text evidence="3">Pyrimidine metabolism; UMP biosynthesis via de novo pathway; orotate from (S)-dihydroorotate (quinone route): step 1/1.</text>
</comment>
<dbReference type="InterPro" id="IPR050074">
    <property type="entry name" value="DHO_dehydrogenase"/>
</dbReference>
<dbReference type="NCBIfam" id="TIGR01036">
    <property type="entry name" value="pyrD_sub2"/>
    <property type="match status" value="1"/>
</dbReference>
<dbReference type="EC" id="1.3.5.2" evidence="5"/>
<dbReference type="InterPro" id="IPR001295">
    <property type="entry name" value="Dihydroorotate_DH_CS"/>
</dbReference>
<gene>
    <name evidence="13" type="primary">Acey_s0086.g1923</name>
    <name evidence="13" type="ORF">Y032_0086g1923</name>
</gene>
<comment type="similarity">
    <text evidence="4">Belongs to the dihydroorotate dehydrogenase family. Type 2 subfamily.</text>
</comment>
<dbReference type="Proteomes" id="UP000024635">
    <property type="component" value="Unassembled WGS sequence"/>
</dbReference>
<accession>A0A016TQG0</accession>
<evidence type="ECO:0000256" key="8">
    <source>
        <dbReference type="ARBA" id="ARBA00022643"/>
    </source>
</evidence>
<evidence type="ECO:0000256" key="4">
    <source>
        <dbReference type="ARBA" id="ARBA00005359"/>
    </source>
</evidence>
<name>A0A016TQG0_9BILA</name>
<protein>
    <recommendedName>
        <fullName evidence="6">Dihydroorotate dehydrogenase (quinone), mitochondrial</fullName>
        <ecNumber evidence="5">1.3.5.2</ecNumber>
    </recommendedName>
</protein>
<dbReference type="PANTHER" id="PTHR48109">
    <property type="entry name" value="DIHYDROOROTATE DEHYDROGENASE (QUINONE), MITOCHONDRIAL-RELATED"/>
    <property type="match status" value="1"/>
</dbReference>
<keyword evidence="9" id="KW-0560">Oxidoreductase</keyword>
<dbReference type="Pfam" id="PF01180">
    <property type="entry name" value="DHO_dh"/>
    <property type="match status" value="1"/>
</dbReference>
<evidence type="ECO:0000256" key="1">
    <source>
        <dbReference type="ARBA" id="ARBA00001917"/>
    </source>
</evidence>